<dbReference type="InterPro" id="IPR002656">
    <property type="entry name" value="Acyl_transf_3_dom"/>
</dbReference>
<keyword evidence="1" id="KW-0472">Membrane</keyword>
<keyword evidence="1" id="KW-0812">Transmembrane</keyword>
<dbReference type="GO" id="GO:0009103">
    <property type="term" value="P:lipopolysaccharide biosynthetic process"/>
    <property type="evidence" value="ECO:0007669"/>
    <property type="project" value="TreeGrafter"/>
</dbReference>
<proteinExistence type="predicted"/>
<dbReference type="Proteomes" id="UP000054223">
    <property type="component" value="Unassembled WGS sequence"/>
</dbReference>
<dbReference type="Pfam" id="PF01757">
    <property type="entry name" value="Acyl_transf_3"/>
    <property type="match status" value="1"/>
</dbReference>
<feature type="transmembrane region" description="Helical" evidence="1">
    <location>
        <begin position="187"/>
        <end position="208"/>
    </location>
</feature>
<feature type="transmembrane region" description="Helical" evidence="1">
    <location>
        <begin position="86"/>
        <end position="116"/>
    </location>
</feature>
<dbReference type="EMBL" id="LNAL01000006">
    <property type="protein sequence ID" value="KUG08844.1"/>
    <property type="molecule type" value="Genomic_DNA"/>
</dbReference>
<accession>A0A9X0HMV5</accession>
<reference evidence="3 4" key="1">
    <citation type="submission" date="2015-11" db="EMBL/GenBank/DDBJ databases">
        <title>Solirubrum puertoriconensis gen. nov. an environmental bacteria isolated in Puerto Rico.</title>
        <authorList>
            <person name="Cuebas-Irizarry M.F."/>
            <person name="Montalvo-Rodriguez R."/>
        </authorList>
    </citation>
    <scope>NUCLEOTIDE SEQUENCE [LARGE SCALE GENOMIC DNA]</scope>
    <source>
        <strain evidence="3 4">MC1A</strain>
    </source>
</reference>
<evidence type="ECO:0000256" key="1">
    <source>
        <dbReference type="SAM" id="Phobius"/>
    </source>
</evidence>
<feature type="domain" description="Acyltransferase 3" evidence="2">
    <location>
        <begin position="17"/>
        <end position="333"/>
    </location>
</feature>
<keyword evidence="4" id="KW-1185">Reference proteome</keyword>
<organism evidence="3 4">
    <name type="scientific">Solirubrum puertoriconensis</name>
    <dbReference type="NCBI Taxonomy" id="1751427"/>
    <lineage>
        <taxon>Bacteria</taxon>
        <taxon>Pseudomonadati</taxon>
        <taxon>Bacteroidota</taxon>
        <taxon>Cytophagia</taxon>
        <taxon>Cytophagales</taxon>
    </lineage>
</organism>
<name>A0A9X0HMV5_SOLP1</name>
<evidence type="ECO:0000259" key="2">
    <source>
        <dbReference type="Pfam" id="PF01757"/>
    </source>
</evidence>
<dbReference type="GO" id="GO:0016020">
    <property type="term" value="C:membrane"/>
    <property type="evidence" value="ECO:0007669"/>
    <property type="project" value="TreeGrafter"/>
</dbReference>
<sequence>MLALSVRQTTSASYRPELDAFRVLPVLMVIAQHWLPVAWVRTATSSVGVTAFFVLSGYFVTNILRRAQRSEQPWRVLKPFYLRRSLRILPAFYVALAAAWLLNLSFVRASLGWFALQGANFLFFSKQAWGEGVGHWWSLAVEEQFYLIWPALVLLVGARRLPWLLGLLVVLGPVLRWYLLAATGTSFALVLLPAHLDVFALGGLLGLAVAQPQRISYRHWVMAFAVLLPAYVLLKHLGGRPELLLAPSLLALLAACVLGMILLTPSASVRSALINPVLVWIGQRSYGLYLYHLFMPVLLHRVLHRVAPAYATAEWEQSPLALLLMAAGLLVVASVSWAWLERPLRRLGQRFAYPKA</sequence>
<feature type="transmembrane region" description="Helical" evidence="1">
    <location>
        <begin position="21"/>
        <end position="40"/>
    </location>
</feature>
<feature type="transmembrane region" description="Helical" evidence="1">
    <location>
        <begin position="136"/>
        <end position="156"/>
    </location>
</feature>
<dbReference type="AlphaFoldDB" id="A0A9X0HMV5"/>
<protein>
    <recommendedName>
        <fullName evidence="2">Acyltransferase 3 domain-containing protein</fullName>
    </recommendedName>
</protein>
<dbReference type="GO" id="GO:0016747">
    <property type="term" value="F:acyltransferase activity, transferring groups other than amino-acyl groups"/>
    <property type="evidence" value="ECO:0007669"/>
    <property type="project" value="InterPro"/>
</dbReference>
<gene>
    <name evidence="3" type="ORF">ASU33_12010</name>
</gene>
<feature type="transmembrane region" description="Helical" evidence="1">
    <location>
        <begin position="277"/>
        <end position="299"/>
    </location>
</feature>
<feature type="transmembrane region" description="Helical" evidence="1">
    <location>
        <begin position="244"/>
        <end position="265"/>
    </location>
</feature>
<evidence type="ECO:0000313" key="4">
    <source>
        <dbReference type="Proteomes" id="UP000054223"/>
    </source>
</evidence>
<feature type="transmembrane region" description="Helical" evidence="1">
    <location>
        <begin position="319"/>
        <end position="340"/>
    </location>
</feature>
<feature type="transmembrane region" description="Helical" evidence="1">
    <location>
        <begin position="46"/>
        <end position="65"/>
    </location>
</feature>
<feature type="transmembrane region" description="Helical" evidence="1">
    <location>
        <begin position="163"/>
        <end position="181"/>
    </location>
</feature>
<dbReference type="PANTHER" id="PTHR23028:SF53">
    <property type="entry name" value="ACYL_TRANSF_3 DOMAIN-CONTAINING PROTEIN"/>
    <property type="match status" value="1"/>
</dbReference>
<dbReference type="PANTHER" id="PTHR23028">
    <property type="entry name" value="ACETYLTRANSFERASE"/>
    <property type="match status" value="1"/>
</dbReference>
<keyword evidence="1" id="KW-1133">Transmembrane helix</keyword>
<dbReference type="InterPro" id="IPR050879">
    <property type="entry name" value="Acyltransferase_3"/>
</dbReference>
<feature type="transmembrane region" description="Helical" evidence="1">
    <location>
        <begin position="220"/>
        <end position="238"/>
    </location>
</feature>
<comment type="caution">
    <text evidence="3">The sequence shown here is derived from an EMBL/GenBank/DDBJ whole genome shotgun (WGS) entry which is preliminary data.</text>
</comment>
<evidence type="ECO:0000313" key="3">
    <source>
        <dbReference type="EMBL" id="KUG08844.1"/>
    </source>
</evidence>